<keyword evidence="4" id="KW-1185">Reference proteome</keyword>
<feature type="chain" id="PRO_5036403199" evidence="2">
    <location>
        <begin position="24"/>
        <end position="132"/>
    </location>
</feature>
<sequence>MRGSPRLLLFAINLLTEYGSGNALESTTIRERENIGGKLEEILIVLRTATLEHAKQIAQLKSENEHLRNDKESLRDDYKKLRNDFENMRKEHESLKSSLEEHFRERDELKLQLNTTEGRLQYLEAITRQISE</sequence>
<organism evidence="3">
    <name type="scientific">Darwinula stevensoni</name>
    <dbReference type="NCBI Taxonomy" id="69355"/>
    <lineage>
        <taxon>Eukaryota</taxon>
        <taxon>Metazoa</taxon>
        <taxon>Ecdysozoa</taxon>
        <taxon>Arthropoda</taxon>
        <taxon>Crustacea</taxon>
        <taxon>Oligostraca</taxon>
        <taxon>Ostracoda</taxon>
        <taxon>Podocopa</taxon>
        <taxon>Podocopida</taxon>
        <taxon>Darwinulocopina</taxon>
        <taxon>Darwinuloidea</taxon>
        <taxon>Darwinulidae</taxon>
        <taxon>Darwinula</taxon>
    </lineage>
</organism>
<evidence type="ECO:0000313" key="4">
    <source>
        <dbReference type="Proteomes" id="UP000677054"/>
    </source>
</evidence>
<evidence type="ECO:0000256" key="2">
    <source>
        <dbReference type="SAM" id="SignalP"/>
    </source>
</evidence>
<feature type="signal peptide" evidence="2">
    <location>
        <begin position="1"/>
        <end position="23"/>
    </location>
</feature>
<feature type="coiled-coil region" evidence="1">
    <location>
        <begin position="50"/>
        <end position="119"/>
    </location>
</feature>
<proteinExistence type="predicted"/>
<reference evidence="3" key="1">
    <citation type="submission" date="2020-11" db="EMBL/GenBank/DDBJ databases">
        <authorList>
            <person name="Tran Van P."/>
        </authorList>
    </citation>
    <scope>NUCLEOTIDE SEQUENCE</scope>
</reference>
<keyword evidence="2" id="KW-0732">Signal</keyword>
<evidence type="ECO:0000256" key="1">
    <source>
        <dbReference type="SAM" id="Coils"/>
    </source>
</evidence>
<dbReference type="EMBL" id="CAJPEV010009107">
    <property type="protein sequence ID" value="CAG0905545.1"/>
    <property type="molecule type" value="Genomic_DNA"/>
</dbReference>
<name>A0A7R9FT75_9CRUS</name>
<protein>
    <submittedName>
        <fullName evidence="3">Uncharacterized protein</fullName>
    </submittedName>
</protein>
<dbReference type="AlphaFoldDB" id="A0A7R9FT75"/>
<keyword evidence="1" id="KW-0175">Coiled coil</keyword>
<evidence type="ECO:0000313" key="3">
    <source>
        <dbReference type="EMBL" id="CAD7254336.1"/>
    </source>
</evidence>
<dbReference type="Gene3D" id="6.10.250.3110">
    <property type="match status" value="1"/>
</dbReference>
<accession>A0A7R9FT75</accession>
<dbReference type="EMBL" id="LR908625">
    <property type="protein sequence ID" value="CAD7254336.1"/>
    <property type="molecule type" value="Genomic_DNA"/>
</dbReference>
<gene>
    <name evidence="3" type="ORF">DSTB1V02_LOCUS14082</name>
</gene>
<dbReference type="Proteomes" id="UP000677054">
    <property type="component" value="Unassembled WGS sequence"/>
</dbReference>